<evidence type="ECO:0000313" key="3">
    <source>
        <dbReference type="Proteomes" id="UP001152747"/>
    </source>
</evidence>
<gene>
    <name evidence="2" type="ORF">CAMP_LOCUS1871</name>
</gene>
<dbReference type="OrthoDB" id="1885901at2759"/>
<dbReference type="InterPro" id="IPR000626">
    <property type="entry name" value="Ubiquitin-like_dom"/>
</dbReference>
<dbReference type="CDD" id="cd17039">
    <property type="entry name" value="Ubl_ubiquitin_like"/>
    <property type="match status" value="1"/>
</dbReference>
<dbReference type="GO" id="GO:0031593">
    <property type="term" value="F:polyubiquitin modification-dependent protein binding"/>
    <property type="evidence" value="ECO:0007669"/>
    <property type="project" value="TreeGrafter"/>
</dbReference>
<organism evidence="2 3">
    <name type="scientific">Caenorhabditis angaria</name>
    <dbReference type="NCBI Taxonomy" id="860376"/>
    <lineage>
        <taxon>Eukaryota</taxon>
        <taxon>Metazoa</taxon>
        <taxon>Ecdysozoa</taxon>
        <taxon>Nematoda</taxon>
        <taxon>Chromadorea</taxon>
        <taxon>Rhabditida</taxon>
        <taxon>Rhabditina</taxon>
        <taxon>Rhabditomorpha</taxon>
        <taxon>Rhabditoidea</taxon>
        <taxon>Rhabditidae</taxon>
        <taxon>Peloderinae</taxon>
        <taxon>Caenorhabditis</taxon>
    </lineage>
</organism>
<protein>
    <recommendedName>
        <fullName evidence="1">Ubiquitin-like domain-containing protein</fullName>
    </recommendedName>
</protein>
<feature type="domain" description="Ubiquitin-like" evidence="1">
    <location>
        <begin position="123"/>
        <end position="191"/>
    </location>
</feature>
<dbReference type="InterPro" id="IPR019956">
    <property type="entry name" value="Ubiquitin_dom"/>
</dbReference>
<dbReference type="PROSITE" id="PS50053">
    <property type="entry name" value="UBIQUITIN_2"/>
    <property type="match status" value="1"/>
</dbReference>
<dbReference type="PANTHER" id="PTHR10621">
    <property type="entry name" value="UV EXCISION REPAIR PROTEIN RAD23"/>
    <property type="match status" value="1"/>
</dbReference>
<dbReference type="SUPFAM" id="SSF54236">
    <property type="entry name" value="Ubiquitin-like"/>
    <property type="match status" value="1"/>
</dbReference>
<evidence type="ECO:0000259" key="1">
    <source>
        <dbReference type="PROSITE" id="PS50053"/>
    </source>
</evidence>
<accession>A0A9P1I7Y1</accession>
<proteinExistence type="predicted"/>
<dbReference type="Gene3D" id="3.10.20.90">
    <property type="entry name" value="Phosphatidylinositol 3-kinase Catalytic Subunit, Chain A, domain 1"/>
    <property type="match status" value="1"/>
</dbReference>
<dbReference type="InterPro" id="IPR029071">
    <property type="entry name" value="Ubiquitin-like_domsf"/>
</dbReference>
<dbReference type="GO" id="GO:0043161">
    <property type="term" value="P:proteasome-mediated ubiquitin-dependent protein catabolic process"/>
    <property type="evidence" value="ECO:0007669"/>
    <property type="project" value="TreeGrafter"/>
</dbReference>
<reference evidence="2" key="1">
    <citation type="submission" date="2022-11" db="EMBL/GenBank/DDBJ databases">
        <authorList>
            <person name="Kikuchi T."/>
        </authorList>
    </citation>
    <scope>NUCLEOTIDE SEQUENCE</scope>
    <source>
        <strain evidence="2">PS1010</strain>
    </source>
</reference>
<dbReference type="AlphaFoldDB" id="A0A9P1I7Y1"/>
<keyword evidence="3" id="KW-1185">Reference proteome</keyword>
<dbReference type="EMBL" id="CANHGI010000001">
    <property type="protein sequence ID" value="CAI5439234.1"/>
    <property type="molecule type" value="Genomic_DNA"/>
</dbReference>
<name>A0A9P1I7Y1_9PELO</name>
<evidence type="ECO:0000313" key="2">
    <source>
        <dbReference type="EMBL" id="CAI5439234.1"/>
    </source>
</evidence>
<dbReference type="Proteomes" id="UP001152747">
    <property type="component" value="Unassembled WGS sequence"/>
</dbReference>
<dbReference type="GO" id="GO:0005829">
    <property type="term" value="C:cytosol"/>
    <property type="evidence" value="ECO:0007669"/>
    <property type="project" value="TreeGrafter"/>
</dbReference>
<comment type="caution">
    <text evidence="2">The sequence shown here is derived from an EMBL/GenBank/DDBJ whole genome shotgun (WGS) entry which is preliminary data.</text>
</comment>
<dbReference type="GO" id="GO:0005654">
    <property type="term" value="C:nucleoplasm"/>
    <property type="evidence" value="ECO:0007669"/>
    <property type="project" value="TreeGrafter"/>
</dbReference>
<sequence>MADQDDEVPLSCGCGKCTVVVPYNHYEREQHSHTFKGDISTSSLHVAAGIHMLNRKKLELTTVEAPLFAQEFKPSFADKVNAVYSFSSCPRILKYAERFNDWKGAVQKVRRNLKEKIGQATDIIIEVKTLSGRSMKIQIEPQESVKNIKRDIEYKEDIAANTQKLVFNGKVLEDNNTADFYEIVDGSSVQLFSPSVPRAPHKDDPVYLDWMLSFGS</sequence>
<dbReference type="PANTHER" id="PTHR10621:SF0">
    <property type="entry name" value="UV EXCISION REPAIR PROTEIN RAD23"/>
    <property type="match status" value="1"/>
</dbReference>
<dbReference type="PRINTS" id="PR00348">
    <property type="entry name" value="UBIQUITIN"/>
</dbReference>
<dbReference type="GO" id="GO:0070628">
    <property type="term" value="F:proteasome binding"/>
    <property type="evidence" value="ECO:0007669"/>
    <property type="project" value="TreeGrafter"/>
</dbReference>
<dbReference type="SMART" id="SM00213">
    <property type="entry name" value="UBQ"/>
    <property type="match status" value="1"/>
</dbReference>
<dbReference type="Pfam" id="PF00240">
    <property type="entry name" value="ubiquitin"/>
    <property type="match status" value="1"/>
</dbReference>
<dbReference type="GO" id="GO:0043130">
    <property type="term" value="F:ubiquitin binding"/>
    <property type="evidence" value="ECO:0007669"/>
    <property type="project" value="TreeGrafter"/>
</dbReference>